<evidence type="ECO:0000313" key="4">
    <source>
        <dbReference type="Proteomes" id="UP001153636"/>
    </source>
</evidence>
<dbReference type="Proteomes" id="UP001153636">
    <property type="component" value="Chromosome 7"/>
</dbReference>
<feature type="compositionally biased region" description="Acidic residues" evidence="1">
    <location>
        <begin position="230"/>
        <end position="240"/>
    </location>
</feature>
<sequence length="240" mass="28338">MKAKPQERESQEIGSCLFHFIKNLPEHITKIVAYSDACGSQNKNKNISKLFMHIVHTTHIERIDHTFCESGHSYMECDRSFALIKKVHKMDDFLSFKSLNEFVKDPKKDTENQVIKWRQTKWFSYRKNTTYQFFFKSTLQEEFPFFTSEKCTKHVGRPSRNITLEPRNKQFCKIKYQKWENLQQLLDFIPPIFHEFYTGLPHEEKVGRNKKIQIAPSPSASTSLATPEKQEDDGLVSDYD</sequence>
<feature type="domain" description="DUF7869" evidence="2">
    <location>
        <begin position="31"/>
        <end position="122"/>
    </location>
</feature>
<dbReference type="EMBL" id="OV651819">
    <property type="protein sequence ID" value="CAH1113385.1"/>
    <property type="molecule type" value="Genomic_DNA"/>
</dbReference>
<dbReference type="InterPro" id="IPR057191">
    <property type="entry name" value="DUF7869"/>
</dbReference>
<feature type="region of interest" description="Disordered" evidence="1">
    <location>
        <begin position="208"/>
        <end position="240"/>
    </location>
</feature>
<gene>
    <name evidence="3" type="ORF">PSYICH_LOCUS13135</name>
</gene>
<keyword evidence="4" id="KW-1185">Reference proteome</keyword>
<proteinExistence type="predicted"/>
<dbReference type="Pfam" id="PF25273">
    <property type="entry name" value="DUF7869"/>
    <property type="match status" value="1"/>
</dbReference>
<evidence type="ECO:0000256" key="1">
    <source>
        <dbReference type="SAM" id="MobiDB-lite"/>
    </source>
</evidence>
<organism evidence="3 4">
    <name type="scientific">Psylliodes chrysocephalus</name>
    <dbReference type="NCBI Taxonomy" id="3402493"/>
    <lineage>
        <taxon>Eukaryota</taxon>
        <taxon>Metazoa</taxon>
        <taxon>Ecdysozoa</taxon>
        <taxon>Arthropoda</taxon>
        <taxon>Hexapoda</taxon>
        <taxon>Insecta</taxon>
        <taxon>Pterygota</taxon>
        <taxon>Neoptera</taxon>
        <taxon>Endopterygota</taxon>
        <taxon>Coleoptera</taxon>
        <taxon>Polyphaga</taxon>
        <taxon>Cucujiformia</taxon>
        <taxon>Chrysomeloidea</taxon>
        <taxon>Chrysomelidae</taxon>
        <taxon>Galerucinae</taxon>
        <taxon>Alticini</taxon>
        <taxon>Psylliodes</taxon>
    </lineage>
</organism>
<dbReference type="PANTHER" id="PTHR10773:SF19">
    <property type="match status" value="1"/>
</dbReference>
<evidence type="ECO:0000313" key="3">
    <source>
        <dbReference type="EMBL" id="CAH1113385.1"/>
    </source>
</evidence>
<dbReference type="PANTHER" id="PTHR10773">
    <property type="entry name" value="DNA-DIRECTED RNA POLYMERASES I, II, AND III SUBUNIT RPABC2"/>
    <property type="match status" value="1"/>
</dbReference>
<feature type="compositionally biased region" description="Low complexity" evidence="1">
    <location>
        <begin position="215"/>
        <end position="227"/>
    </location>
</feature>
<protein>
    <recommendedName>
        <fullName evidence="2">DUF7869 domain-containing protein</fullName>
    </recommendedName>
</protein>
<name>A0A9P0D3S3_9CUCU</name>
<accession>A0A9P0D3S3</accession>
<evidence type="ECO:0000259" key="2">
    <source>
        <dbReference type="Pfam" id="PF25273"/>
    </source>
</evidence>
<reference evidence="3" key="1">
    <citation type="submission" date="2022-01" db="EMBL/GenBank/DDBJ databases">
        <authorList>
            <person name="King R."/>
        </authorList>
    </citation>
    <scope>NUCLEOTIDE SEQUENCE</scope>
</reference>
<dbReference type="AlphaFoldDB" id="A0A9P0D3S3"/>
<dbReference type="OrthoDB" id="6710605at2759"/>